<dbReference type="AlphaFoldDB" id="A0AAF1K1T2"/>
<dbReference type="InterPro" id="IPR040079">
    <property type="entry name" value="Glutathione_S-Trfase"/>
</dbReference>
<name>A0AAF1K1T2_9PROT</name>
<dbReference type="Proteomes" id="UP001196068">
    <property type="component" value="Unassembled WGS sequence"/>
</dbReference>
<evidence type="ECO:0000313" key="2">
    <source>
        <dbReference type="EMBL" id="MBR0655308.1"/>
    </source>
</evidence>
<dbReference type="SUPFAM" id="SSF52833">
    <property type="entry name" value="Thioredoxin-like"/>
    <property type="match status" value="1"/>
</dbReference>
<evidence type="ECO:0000259" key="1">
    <source>
        <dbReference type="PROSITE" id="PS50404"/>
    </source>
</evidence>
<protein>
    <submittedName>
        <fullName evidence="2">Glutathione S-transferase</fullName>
    </submittedName>
</protein>
<gene>
    <name evidence="2" type="ORF">GXW79_09455</name>
</gene>
<dbReference type="PROSITE" id="PS50404">
    <property type="entry name" value="GST_NTER"/>
    <property type="match status" value="1"/>
</dbReference>
<dbReference type="SFLD" id="SFLDS00019">
    <property type="entry name" value="Glutathione_Transferase_(cytos"/>
    <property type="match status" value="1"/>
</dbReference>
<sequence>MTNTLFYSPGACSLGIHIILEEIGKPYELSLVNLKGGAQHQPEYMAVNPKSKVPALKREDGTLLTEYPAIATWLAKSNPEAGLLPTDLEGETRAAEAMAYFTGTIHPYGFTRQYRPGNFTPNEADIPKVVETGKAAADKYFTLVDGQWLGGDWVLPSGYSVADTALFFVEYWGGKRSGLTLPSKLAAHMERMMARPAVRRMMEQEGLSA</sequence>
<organism evidence="2 3">
    <name type="scientific">Plastoroseomonas arctica</name>
    <dbReference type="NCBI Taxonomy" id="1509237"/>
    <lineage>
        <taxon>Bacteria</taxon>
        <taxon>Pseudomonadati</taxon>
        <taxon>Pseudomonadota</taxon>
        <taxon>Alphaproteobacteria</taxon>
        <taxon>Acetobacterales</taxon>
        <taxon>Acetobacteraceae</taxon>
        <taxon>Plastoroseomonas</taxon>
    </lineage>
</organism>
<dbReference type="InterPro" id="IPR004045">
    <property type="entry name" value="Glutathione_S-Trfase_N"/>
</dbReference>
<feature type="domain" description="GST N-terminal" evidence="1">
    <location>
        <begin position="1"/>
        <end position="82"/>
    </location>
</feature>
<dbReference type="SFLD" id="SFLDG01150">
    <property type="entry name" value="Main.1:_Beta-like"/>
    <property type="match status" value="1"/>
</dbReference>
<dbReference type="PANTHER" id="PTHR44051">
    <property type="entry name" value="GLUTATHIONE S-TRANSFERASE-RELATED"/>
    <property type="match status" value="1"/>
</dbReference>
<dbReference type="Gene3D" id="1.20.1050.10">
    <property type="match status" value="1"/>
</dbReference>
<dbReference type="InterPro" id="IPR036282">
    <property type="entry name" value="Glutathione-S-Trfase_C_sf"/>
</dbReference>
<dbReference type="Pfam" id="PF13409">
    <property type="entry name" value="GST_N_2"/>
    <property type="match status" value="1"/>
</dbReference>
<dbReference type="InterPro" id="IPR036249">
    <property type="entry name" value="Thioredoxin-like_sf"/>
</dbReference>
<proteinExistence type="predicted"/>
<dbReference type="SUPFAM" id="SSF47616">
    <property type="entry name" value="GST C-terminal domain-like"/>
    <property type="match status" value="1"/>
</dbReference>
<accession>A0AAF1K1T2</accession>
<dbReference type="Gene3D" id="3.40.30.10">
    <property type="entry name" value="Glutaredoxin"/>
    <property type="match status" value="1"/>
</dbReference>
<dbReference type="SFLD" id="SFLDG00358">
    <property type="entry name" value="Main_(cytGST)"/>
    <property type="match status" value="1"/>
</dbReference>
<reference evidence="2" key="2">
    <citation type="journal article" date="2021" name="Syst. Appl. Microbiol.">
        <title>Roseomonas hellenica sp. nov., isolated from roots of wild-growing Alkanna tinctoria.</title>
        <authorList>
            <person name="Rat A."/>
            <person name="Naranjo H.D."/>
            <person name="Lebbe L."/>
            <person name="Cnockaert M."/>
            <person name="Krigas N."/>
            <person name="Grigoriadou K."/>
            <person name="Maloupa E."/>
            <person name="Willems A."/>
        </authorList>
    </citation>
    <scope>NUCLEOTIDE SEQUENCE</scope>
    <source>
        <strain evidence="2">LMG 28251</strain>
    </source>
</reference>
<dbReference type="RefSeq" id="WP_211874146.1">
    <property type="nucleotide sequence ID" value="NZ_JAAEDH010000009.1"/>
</dbReference>
<comment type="caution">
    <text evidence="2">The sequence shown here is derived from an EMBL/GenBank/DDBJ whole genome shotgun (WGS) entry which is preliminary data.</text>
</comment>
<dbReference type="EMBL" id="JAAEDH010000009">
    <property type="protein sequence ID" value="MBR0655308.1"/>
    <property type="molecule type" value="Genomic_DNA"/>
</dbReference>
<dbReference type="PANTHER" id="PTHR44051:SF8">
    <property type="entry name" value="GLUTATHIONE S-TRANSFERASE GSTA"/>
    <property type="match status" value="1"/>
</dbReference>
<dbReference type="CDD" id="cd03057">
    <property type="entry name" value="GST_N_Beta"/>
    <property type="match status" value="1"/>
</dbReference>
<keyword evidence="3" id="KW-1185">Reference proteome</keyword>
<evidence type="ECO:0000313" key="3">
    <source>
        <dbReference type="Proteomes" id="UP001196068"/>
    </source>
</evidence>
<reference evidence="2" key="1">
    <citation type="submission" date="2020-01" db="EMBL/GenBank/DDBJ databases">
        <authorList>
            <person name="Rat A."/>
        </authorList>
    </citation>
    <scope>NUCLEOTIDE SEQUENCE</scope>
    <source>
        <strain evidence="2">LMG 28251</strain>
    </source>
</reference>